<dbReference type="InterPro" id="IPR043182">
    <property type="entry name" value="PAIRED_DNA-bd_dom"/>
</dbReference>
<sequence>MIPASAKMEDLRKDDGLKTLINLAPFVTSLPAFSFLFNAPQTAHASTSSSSPSSSSSSSFSPTATTNLFSSSLASTNGINQLGGTFSNGKPLPFHIRLRILELAVCGYRPCDISRQLLVSHGCVSKILAKFAETGSIMPGAIGGSKPRVSTPLVKRKIKEYKDSNNSLFAWEIRDKLLQDGICSKESLPSISSINRILRQSYGKHRPTKITCGRSLTTVATPLIDRPGHHPSKTTSPSKSSFLIRDILG</sequence>
<dbReference type="EnsemblMetazoa" id="tetur25g00360.1">
    <property type="protein sequence ID" value="tetur25g00360.1"/>
    <property type="gene ID" value="tetur25g00360"/>
</dbReference>
<dbReference type="InterPro" id="IPR001523">
    <property type="entry name" value="Paired_dom"/>
</dbReference>
<dbReference type="STRING" id="32264.T1KWX4"/>
<feature type="domain" description="Paired" evidence="8">
    <location>
        <begin position="75"/>
        <end position="201"/>
    </location>
</feature>
<dbReference type="PANTHER" id="PTHR45636">
    <property type="entry name" value="PAIRED BOX PROTEIN PAX-6-RELATED-RELATED"/>
    <property type="match status" value="1"/>
</dbReference>
<dbReference type="eggNOG" id="KOG3517">
    <property type="taxonomic scope" value="Eukaryota"/>
</dbReference>
<evidence type="ECO:0000256" key="3">
    <source>
        <dbReference type="ARBA" id="ARBA00022724"/>
    </source>
</evidence>
<dbReference type="Gene3D" id="1.10.10.10">
    <property type="entry name" value="Winged helix-like DNA-binding domain superfamily/Winged helix DNA-binding domain"/>
    <property type="match status" value="2"/>
</dbReference>
<dbReference type="PRINTS" id="PR00027">
    <property type="entry name" value="PAIREDBOX"/>
</dbReference>
<protein>
    <recommendedName>
        <fullName evidence="8">Paired domain-containing protein</fullName>
    </recommendedName>
</protein>
<reference evidence="9" key="2">
    <citation type="submission" date="2015-06" db="UniProtKB">
        <authorList>
            <consortium name="EnsemblMetazoa"/>
        </authorList>
    </citation>
    <scope>IDENTIFICATION</scope>
</reference>
<keyword evidence="2" id="KW-0217">Developmental protein</keyword>
<evidence type="ECO:0000256" key="7">
    <source>
        <dbReference type="ARBA" id="ARBA00023242"/>
    </source>
</evidence>
<evidence type="ECO:0000256" key="1">
    <source>
        <dbReference type="ARBA" id="ARBA00004123"/>
    </source>
</evidence>
<dbReference type="AlphaFoldDB" id="T1KWX4"/>
<keyword evidence="4" id="KW-0805">Transcription regulation</keyword>
<keyword evidence="10" id="KW-1185">Reference proteome</keyword>
<reference evidence="10" key="1">
    <citation type="submission" date="2011-08" db="EMBL/GenBank/DDBJ databases">
        <authorList>
            <person name="Rombauts S."/>
        </authorList>
    </citation>
    <scope>NUCLEOTIDE SEQUENCE</scope>
    <source>
        <strain evidence="10">London</strain>
    </source>
</reference>
<dbReference type="SMART" id="SM00351">
    <property type="entry name" value="PAX"/>
    <property type="match status" value="1"/>
</dbReference>
<dbReference type="GO" id="GO:0005634">
    <property type="term" value="C:nucleus"/>
    <property type="evidence" value="ECO:0007669"/>
    <property type="project" value="UniProtKB-SubCell"/>
</dbReference>
<dbReference type="GO" id="GO:0000978">
    <property type="term" value="F:RNA polymerase II cis-regulatory region sequence-specific DNA binding"/>
    <property type="evidence" value="ECO:0007669"/>
    <property type="project" value="TreeGrafter"/>
</dbReference>
<dbReference type="KEGG" id="tut:107368137"/>
<dbReference type="GO" id="GO:0000981">
    <property type="term" value="F:DNA-binding transcription factor activity, RNA polymerase II-specific"/>
    <property type="evidence" value="ECO:0007669"/>
    <property type="project" value="TreeGrafter"/>
</dbReference>
<dbReference type="PROSITE" id="PS00034">
    <property type="entry name" value="PAIRED_1"/>
    <property type="match status" value="1"/>
</dbReference>
<evidence type="ECO:0000259" key="8">
    <source>
        <dbReference type="PROSITE" id="PS51057"/>
    </source>
</evidence>
<dbReference type="FunFam" id="1.10.10.10:FF:000003">
    <property type="entry name" value="Paired box protein Pax-6"/>
    <property type="match status" value="1"/>
</dbReference>
<dbReference type="Proteomes" id="UP000015104">
    <property type="component" value="Unassembled WGS sequence"/>
</dbReference>
<evidence type="ECO:0000256" key="4">
    <source>
        <dbReference type="ARBA" id="ARBA00023015"/>
    </source>
</evidence>
<gene>
    <name evidence="9" type="primary">107368137</name>
</gene>
<dbReference type="InterPro" id="IPR043565">
    <property type="entry name" value="PAX_fam"/>
</dbReference>
<proteinExistence type="predicted"/>
<dbReference type="InterPro" id="IPR036388">
    <property type="entry name" value="WH-like_DNA-bd_sf"/>
</dbReference>
<evidence type="ECO:0000313" key="9">
    <source>
        <dbReference type="EnsemblMetazoa" id="tetur25g00360.1"/>
    </source>
</evidence>
<dbReference type="InterPro" id="IPR009057">
    <property type="entry name" value="Homeodomain-like_sf"/>
</dbReference>
<accession>T1KWX4</accession>
<keyword evidence="7" id="KW-0539">Nucleus</keyword>
<evidence type="ECO:0000313" key="10">
    <source>
        <dbReference type="Proteomes" id="UP000015104"/>
    </source>
</evidence>
<name>T1KWX4_TETUR</name>
<dbReference type="SUPFAM" id="SSF46689">
    <property type="entry name" value="Homeodomain-like"/>
    <property type="match status" value="1"/>
</dbReference>
<comment type="subcellular location">
    <subcellularLocation>
        <location evidence="1">Nucleus</location>
    </subcellularLocation>
</comment>
<evidence type="ECO:0000256" key="6">
    <source>
        <dbReference type="ARBA" id="ARBA00023163"/>
    </source>
</evidence>
<dbReference type="OMA" id="TAQPWMM"/>
<dbReference type="HOGENOM" id="CLU_019281_6_0_1"/>
<keyword evidence="6" id="KW-0804">Transcription</keyword>
<evidence type="ECO:0000256" key="5">
    <source>
        <dbReference type="ARBA" id="ARBA00023125"/>
    </source>
</evidence>
<keyword evidence="5" id="KW-0238">DNA-binding</keyword>
<dbReference type="EMBL" id="CAEY01000675">
    <property type="status" value="NOT_ANNOTATED_CDS"/>
    <property type="molecule type" value="Genomic_DNA"/>
</dbReference>
<keyword evidence="3" id="KW-0563">Paired box</keyword>
<evidence type="ECO:0000256" key="2">
    <source>
        <dbReference type="ARBA" id="ARBA00022473"/>
    </source>
</evidence>
<dbReference type="Pfam" id="PF00292">
    <property type="entry name" value="PAX"/>
    <property type="match status" value="1"/>
</dbReference>
<dbReference type="PROSITE" id="PS51057">
    <property type="entry name" value="PAIRED_2"/>
    <property type="match status" value="1"/>
</dbReference>
<organism evidence="9 10">
    <name type="scientific">Tetranychus urticae</name>
    <name type="common">Two-spotted spider mite</name>
    <dbReference type="NCBI Taxonomy" id="32264"/>
    <lineage>
        <taxon>Eukaryota</taxon>
        <taxon>Metazoa</taxon>
        <taxon>Ecdysozoa</taxon>
        <taxon>Arthropoda</taxon>
        <taxon>Chelicerata</taxon>
        <taxon>Arachnida</taxon>
        <taxon>Acari</taxon>
        <taxon>Acariformes</taxon>
        <taxon>Trombidiformes</taxon>
        <taxon>Prostigmata</taxon>
        <taxon>Eleutherengona</taxon>
        <taxon>Raphignathae</taxon>
        <taxon>Tetranychoidea</taxon>
        <taxon>Tetranychidae</taxon>
        <taxon>Tetranychus</taxon>
    </lineage>
</organism>
<dbReference type="OrthoDB" id="3225452at2759"/>